<dbReference type="GO" id="GO:0006508">
    <property type="term" value="P:proteolysis"/>
    <property type="evidence" value="ECO:0007669"/>
    <property type="project" value="UniProtKB-KW"/>
</dbReference>
<evidence type="ECO:0000313" key="10">
    <source>
        <dbReference type="Proteomes" id="UP000054408"/>
    </source>
</evidence>
<evidence type="ECO:0000256" key="3">
    <source>
        <dbReference type="ARBA" id="ARBA00022723"/>
    </source>
</evidence>
<feature type="domain" description="Peptidase M3A/M3B catalytic" evidence="8">
    <location>
        <begin position="196"/>
        <end position="659"/>
    </location>
</feature>
<evidence type="ECO:0000259" key="8">
    <source>
        <dbReference type="Pfam" id="PF01432"/>
    </source>
</evidence>
<dbReference type="OrthoDB" id="534666at2759"/>
<evidence type="ECO:0000256" key="2">
    <source>
        <dbReference type="ARBA" id="ARBA00022670"/>
    </source>
</evidence>
<protein>
    <submittedName>
        <fullName evidence="9">Thimet oligopeptidase</fullName>
    </submittedName>
</protein>
<keyword evidence="3 7" id="KW-0479">Metal-binding</keyword>
<keyword evidence="6 7" id="KW-0482">Metalloprotease</keyword>
<evidence type="ECO:0000256" key="4">
    <source>
        <dbReference type="ARBA" id="ARBA00022801"/>
    </source>
</evidence>
<dbReference type="GO" id="GO:0046872">
    <property type="term" value="F:metal ion binding"/>
    <property type="evidence" value="ECO:0007669"/>
    <property type="project" value="UniProtKB-UniRule"/>
</dbReference>
<dbReference type="STRING" id="461836.A0A0L0DUF6"/>
<dbReference type="Gene3D" id="3.40.390.10">
    <property type="entry name" value="Collagenase (Catalytic Domain)"/>
    <property type="match status" value="1"/>
</dbReference>
<dbReference type="Gene3D" id="1.10.1370.10">
    <property type="entry name" value="Neurolysin, domain 3"/>
    <property type="match status" value="1"/>
</dbReference>
<dbReference type="eggNOG" id="KOG2089">
    <property type="taxonomic scope" value="Eukaryota"/>
</dbReference>
<comment type="similarity">
    <text evidence="1 7">Belongs to the peptidase M3 family.</text>
</comment>
<organism evidence="9 10">
    <name type="scientific">Thecamonas trahens ATCC 50062</name>
    <dbReference type="NCBI Taxonomy" id="461836"/>
    <lineage>
        <taxon>Eukaryota</taxon>
        <taxon>Apusozoa</taxon>
        <taxon>Apusomonadida</taxon>
        <taxon>Apusomonadidae</taxon>
        <taxon>Thecamonas</taxon>
    </lineage>
</organism>
<evidence type="ECO:0000256" key="5">
    <source>
        <dbReference type="ARBA" id="ARBA00022833"/>
    </source>
</evidence>
<evidence type="ECO:0000256" key="7">
    <source>
        <dbReference type="RuleBase" id="RU003435"/>
    </source>
</evidence>
<dbReference type="GeneID" id="25561696"/>
<comment type="cofactor">
    <cofactor evidence="7">
        <name>Zn(2+)</name>
        <dbReference type="ChEBI" id="CHEBI:29105"/>
    </cofactor>
    <text evidence="7">Binds 1 zinc ion.</text>
</comment>
<evidence type="ECO:0000256" key="1">
    <source>
        <dbReference type="ARBA" id="ARBA00006040"/>
    </source>
</evidence>
<dbReference type="CDD" id="cd06455">
    <property type="entry name" value="M3A_TOP"/>
    <property type="match status" value="1"/>
</dbReference>
<name>A0A0L0DUF6_THETB</name>
<reference evidence="9 10" key="1">
    <citation type="submission" date="2010-05" db="EMBL/GenBank/DDBJ databases">
        <title>The Genome Sequence of Thecamonas trahens ATCC 50062.</title>
        <authorList>
            <consortium name="The Broad Institute Genome Sequencing Platform"/>
            <person name="Russ C."/>
            <person name="Cuomo C."/>
            <person name="Shea T."/>
            <person name="Young S.K."/>
            <person name="Zeng Q."/>
            <person name="Koehrsen M."/>
            <person name="Haas B."/>
            <person name="Borodovsky M."/>
            <person name="Guigo R."/>
            <person name="Alvarado L."/>
            <person name="Berlin A."/>
            <person name="Bochicchio J."/>
            <person name="Borenstein D."/>
            <person name="Chapman S."/>
            <person name="Chen Z."/>
            <person name="Freedman E."/>
            <person name="Gellesch M."/>
            <person name="Goldberg J."/>
            <person name="Griggs A."/>
            <person name="Gujja S."/>
            <person name="Heilman E."/>
            <person name="Heiman D."/>
            <person name="Hepburn T."/>
            <person name="Howarth C."/>
            <person name="Jen D."/>
            <person name="Larson L."/>
            <person name="Mehta T."/>
            <person name="Park D."/>
            <person name="Pearson M."/>
            <person name="Roberts A."/>
            <person name="Saif S."/>
            <person name="Shenoy N."/>
            <person name="Sisk P."/>
            <person name="Stolte C."/>
            <person name="Sykes S."/>
            <person name="Thomson T."/>
            <person name="Walk T."/>
            <person name="White J."/>
            <person name="Yandava C."/>
            <person name="Burger G."/>
            <person name="Gray M.W."/>
            <person name="Holland P.W.H."/>
            <person name="King N."/>
            <person name="Lang F.B.F."/>
            <person name="Roger A.J."/>
            <person name="Ruiz-Trillo I."/>
            <person name="Lander E."/>
            <person name="Nusbaum C."/>
        </authorList>
    </citation>
    <scope>NUCLEOTIDE SEQUENCE [LARGE SCALE GENOMIC DNA]</scope>
    <source>
        <strain evidence="9 10">ATCC 50062</strain>
    </source>
</reference>
<dbReference type="GO" id="GO:0006518">
    <property type="term" value="P:peptide metabolic process"/>
    <property type="evidence" value="ECO:0007669"/>
    <property type="project" value="TreeGrafter"/>
</dbReference>
<dbReference type="PROSITE" id="PS51257">
    <property type="entry name" value="PROKAR_LIPOPROTEIN"/>
    <property type="match status" value="1"/>
</dbReference>
<dbReference type="InterPro" id="IPR001567">
    <property type="entry name" value="Pept_M3A_M3B_dom"/>
</dbReference>
<dbReference type="OMA" id="KNFQSAM"/>
<dbReference type="RefSeq" id="XP_013761016.1">
    <property type="nucleotide sequence ID" value="XM_013905562.1"/>
</dbReference>
<dbReference type="GO" id="GO:0004222">
    <property type="term" value="F:metalloendopeptidase activity"/>
    <property type="evidence" value="ECO:0007669"/>
    <property type="project" value="InterPro"/>
</dbReference>
<proteinExistence type="inferred from homology"/>
<dbReference type="AlphaFoldDB" id="A0A0L0DUF6"/>
<keyword evidence="10" id="KW-1185">Reference proteome</keyword>
<evidence type="ECO:0000313" key="9">
    <source>
        <dbReference type="EMBL" id="KNC55969.1"/>
    </source>
</evidence>
<dbReference type="InterPro" id="IPR024079">
    <property type="entry name" value="MetalloPept_cat_dom_sf"/>
</dbReference>
<dbReference type="Proteomes" id="UP000054408">
    <property type="component" value="Unassembled WGS sequence"/>
</dbReference>
<keyword evidence="4 7" id="KW-0378">Hydrolase</keyword>
<dbReference type="SUPFAM" id="SSF55486">
    <property type="entry name" value="Metalloproteases ('zincins'), catalytic domain"/>
    <property type="match status" value="1"/>
</dbReference>
<gene>
    <name evidence="9" type="ORF">AMSG_01983</name>
</gene>
<dbReference type="EMBL" id="GL349440">
    <property type="protein sequence ID" value="KNC55969.1"/>
    <property type="molecule type" value="Genomic_DNA"/>
</dbReference>
<accession>A0A0L0DUF6</accession>
<sequence>MPRLSLTAPEVATTTAAITTSLTTACANLSTATNPFSALATAYGSAAAASAGITVTALAGTDADARRAANAARATLRNAFDAVWTDPDVYAVLLAATDTPPADEEEARFRSSALALMLRLGAGLTGEHRLAAKDLQEKISAMTSQFDANLNGDTTAVEFSIAELDGVPDSLLPLLESRGDDRYAVPLKRPTLTPTLQHAKSSATRKALYRAANCQCLAENGPLVDDILAARAALATALGFDSHAHLKTSAETVRKPDAVYALMDSVAKGAKPKFEAEISALVELKATLIADGGLVADDDAEPAAVHPWDLSLLLREHKKRAFAVDDEQVKAYFEVSAVIAGVLALYEHVFGLAFERVADAPLAWHPDVAQPTHRHFFLDLYPRDGKYSHQCVVPLQPSFFDAVAGSQRLPSAVIMGNMTKPTPSAPALLRFFEVHTFVHEFGHIVHALCSRARFPLFSWAWSIVPWATGCGVEMDFLEVPSQALENWVYQPAVLARLGAHHVTGDPLPEDTVTALVAARHVAPGIRYTRQIAISAIDLIMHSGGPPFVYPPWGIAAHSVEDLVAQVYAHLGLPPPLPSTNFVASLFHFTSYSATYHSYLVSEVASADCFTLFAHNPLDQAQGSRFRELILAPGATVDATAMLAAFLARPVSVDAFFDSVGFTSSDSG</sequence>
<evidence type="ECO:0000256" key="6">
    <source>
        <dbReference type="ARBA" id="ARBA00023049"/>
    </source>
</evidence>
<dbReference type="InterPro" id="IPR024077">
    <property type="entry name" value="Neurolysin/TOP_dom2"/>
</dbReference>
<keyword evidence="2 7" id="KW-0645">Protease</keyword>
<dbReference type="PANTHER" id="PTHR11804">
    <property type="entry name" value="PROTEASE M3 THIMET OLIGOPEPTIDASE-RELATED"/>
    <property type="match status" value="1"/>
</dbReference>
<dbReference type="Pfam" id="PF01432">
    <property type="entry name" value="Peptidase_M3"/>
    <property type="match status" value="1"/>
</dbReference>
<dbReference type="InterPro" id="IPR045090">
    <property type="entry name" value="Pept_M3A_M3B"/>
</dbReference>
<keyword evidence="5 7" id="KW-0862">Zinc</keyword>
<dbReference type="PANTHER" id="PTHR11804:SF82">
    <property type="entry name" value="THIMET OLIGOPEPTIDASE-RELATED"/>
    <property type="match status" value="1"/>
</dbReference>